<protein>
    <submittedName>
        <fullName evidence="1">Uncharacterized protein</fullName>
    </submittedName>
</protein>
<sequence length="56" mass="6255">MGSLKRKGPARRVPAGLNFSLLGAREGYECPPRHHAPNPDLLRRKFRSTFLAARPS</sequence>
<gene>
    <name evidence="1" type="ORF">TK0001_2172</name>
</gene>
<name>A0A2N9AN19_METEX</name>
<reference evidence="2" key="1">
    <citation type="submission" date="2017-10" db="EMBL/GenBank/DDBJ databases">
        <authorList>
            <person name="Regsiter A."/>
            <person name="William W."/>
        </authorList>
    </citation>
    <scope>NUCLEOTIDE SEQUENCE [LARGE SCALE GENOMIC DNA]</scope>
</reference>
<dbReference type="EMBL" id="LT962688">
    <property type="protein sequence ID" value="SOR28774.1"/>
    <property type="molecule type" value="Genomic_DNA"/>
</dbReference>
<proteinExistence type="predicted"/>
<dbReference type="Proteomes" id="UP000233769">
    <property type="component" value="Chromosome tk0001"/>
</dbReference>
<dbReference type="AlphaFoldDB" id="A0A2N9AN19"/>
<evidence type="ECO:0000313" key="2">
    <source>
        <dbReference type="Proteomes" id="UP000233769"/>
    </source>
</evidence>
<evidence type="ECO:0000313" key="1">
    <source>
        <dbReference type="EMBL" id="SOR28774.1"/>
    </source>
</evidence>
<accession>A0A2N9AN19</accession>
<organism evidence="1 2">
    <name type="scientific">Methylorubrum extorquens</name>
    <name type="common">Methylobacterium dichloromethanicum</name>
    <name type="synonym">Methylobacterium extorquens</name>
    <dbReference type="NCBI Taxonomy" id="408"/>
    <lineage>
        <taxon>Bacteria</taxon>
        <taxon>Pseudomonadati</taxon>
        <taxon>Pseudomonadota</taxon>
        <taxon>Alphaproteobacteria</taxon>
        <taxon>Hyphomicrobiales</taxon>
        <taxon>Methylobacteriaceae</taxon>
        <taxon>Methylorubrum</taxon>
    </lineage>
</organism>